<dbReference type="InterPro" id="IPR020449">
    <property type="entry name" value="Tscrpt_reg_AraC-type_HTH"/>
</dbReference>
<evidence type="ECO:0000256" key="3">
    <source>
        <dbReference type="ARBA" id="ARBA00022553"/>
    </source>
</evidence>
<feature type="domain" description="HTH araC/xylS-type" evidence="9">
    <location>
        <begin position="444"/>
        <end position="541"/>
    </location>
</feature>
<name>A0ABS4NZE4_9BACL</name>
<dbReference type="InterPro" id="IPR051552">
    <property type="entry name" value="HptR"/>
</dbReference>
<dbReference type="Gene3D" id="1.10.10.60">
    <property type="entry name" value="Homeodomain-like"/>
    <property type="match status" value="2"/>
</dbReference>
<organism evidence="11 12">
    <name type="scientific">Paenibacillus silagei</name>
    <dbReference type="NCBI Taxonomy" id="1670801"/>
    <lineage>
        <taxon>Bacteria</taxon>
        <taxon>Bacillati</taxon>
        <taxon>Bacillota</taxon>
        <taxon>Bacilli</taxon>
        <taxon>Bacillales</taxon>
        <taxon>Paenibacillaceae</taxon>
        <taxon>Paenibacillus</taxon>
    </lineage>
</organism>
<evidence type="ECO:0000259" key="9">
    <source>
        <dbReference type="PROSITE" id="PS01124"/>
    </source>
</evidence>
<gene>
    <name evidence="11" type="ORF">J2Z70_004974</name>
</gene>
<keyword evidence="12" id="KW-1185">Reference proteome</keyword>
<accession>A0ABS4NZE4</accession>
<dbReference type="PANTHER" id="PTHR42713:SF3">
    <property type="entry name" value="TRANSCRIPTIONAL REGULATORY PROTEIN HPTR"/>
    <property type="match status" value="1"/>
</dbReference>
<dbReference type="Gene3D" id="3.40.50.2300">
    <property type="match status" value="1"/>
</dbReference>
<dbReference type="SMART" id="SM00342">
    <property type="entry name" value="HTH_ARAC"/>
    <property type="match status" value="1"/>
</dbReference>
<evidence type="ECO:0000256" key="5">
    <source>
        <dbReference type="ARBA" id="ARBA00023015"/>
    </source>
</evidence>
<dbReference type="InterPro" id="IPR018060">
    <property type="entry name" value="HTH_AraC"/>
</dbReference>
<reference evidence="11 12" key="1">
    <citation type="submission" date="2021-03" db="EMBL/GenBank/DDBJ databases">
        <title>Genomic Encyclopedia of Type Strains, Phase IV (KMG-IV): sequencing the most valuable type-strain genomes for metagenomic binning, comparative biology and taxonomic classification.</title>
        <authorList>
            <person name="Goeker M."/>
        </authorList>
    </citation>
    <scope>NUCLEOTIDE SEQUENCE [LARGE SCALE GENOMIC DNA]</scope>
    <source>
        <strain evidence="11 12">DSM 101953</strain>
    </source>
</reference>
<keyword evidence="4" id="KW-0902">Two-component regulatory system</keyword>
<dbReference type="PRINTS" id="PR00032">
    <property type="entry name" value="HTHARAC"/>
</dbReference>
<evidence type="ECO:0000256" key="6">
    <source>
        <dbReference type="ARBA" id="ARBA00023125"/>
    </source>
</evidence>
<dbReference type="PANTHER" id="PTHR42713">
    <property type="entry name" value="HISTIDINE KINASE-RELATED"/>
    <property type="match status" value="1"/>
</dbReference>
<evidence type="ECO:0000256" key="4">
    <source>
        <dbReference type="ARBA" id="ARBA00023012"/>
    </source>
</evidence>
<dbReference type="InterPro" id="IPR001789">
    <property type="entry name" value="Sig_transdc_resp-reg_receiver"/>
</dbReference>
<dbReference type="EMBL" id="JAGGLV010000020">
    <property type="protein sequence ID" value="MBP2114790.1"/>
    <property type="molecule type" value="Genomic_DNA"/>
</dbReference>
<dbReference type="Pfam" id="PF00072">
    <property type="entry name" value="Response_reg"/>
    <property type="match status" value="1"/>
</dbReference>
<evidence type="ECO:0000256" key="2">
    <source>
        <dbReference type="ARBA" id="ARBA00022490"/>
    </source>
</evidence>
<dbReference type="InterPro" id="IPR018062">
    <property type="entry name" value="HTH_AraC-typ_CS"/>
</dbReference>
<dbReference type="SMART" id="SM00448">
    <property type="entry name" value="REC"/>
    <property type="match status" value="1"/>
</dbReference>
<dbReference type="CDD" id="cd17536">
    <property type="entry name" value="REC_YesN-like"/>
    <property type="match status" value="1"/>
</dbReference>
<proteinExistence type="predicted"/>
<dbReference type="Pfam" id="PF12833">
    <property type="entry name" value="HTH_18"/>
    <property type="match status" value="1"/>
</dbReference>
<protein>
    <submittedName>
        <fullName evidence="11">Two-component system response regulator YesN</fullName>
    </submittedName>
</protein>
<dbReference type="InterPro" id="IPR011006">
    <property type="entry name" value="CheY-like_superfamily"/>
</dbReference>
<keyword evidence="6" id="KW-0238">DNA-binding</keyword>
<dbReference type="PROSITE" id="PS01124">
    <property type="entry name" value="HTH_ARAC_FAMILY_2"/>
    <property type="match status" value="1"/>
</dbReference>
<evidence type="ECO:0000256" key="7">
    <source>
        <dbReference type="ARBA" id="ARBA00023163"/>
    </source>
</evidence>
<dbReference type="InterPro" id="IPR009057">
    <property type="entry name" value="Homeodomain-like_sf"/>
</dbReference>
<comment type="subcellular location">
    <subcellularLocation>
        <location evidence="1">Cytoplasm</location>
    </subcellularLocation>
</comment>
<dbReference type="SUPFAM" id="SSF46689">
    <property type="entry name" value="Homeodomain-like"/>
    <property type="match status" value="1"/>
</dbReference>
<comment type="caution">
    <text evidence="11">The sequence shown here is derived from an EMBL/GenBank/DDBJ whole genome shotgun (WGS) entry which is preliminary data.</text>
</comment>
<dbReference type="PROSITE" id="PS00041">
    <property type="entry name" value="HTH_ARAC_FAMILY_1"/>
    <property type="match status" value="1"/>
</dbReference>
<evidence type="ECO:0000256" key="1">
    <source>
        <dbReference type="ARBA" id="ARBA00004496"/>
    </source>
</evidence>
<sequence>MKRREKLILQILLVDDEQYVVDDLELAFPWQDFGIEKVYKAYSGAQALQMIGQYPVDIVITDIAMPGMSGLELVKQVRKTHRRIKCILLTGYAEFEYAREALQYGVAEYLVKPLDHQKLRAALESTIKTIKKEIDRTASYEQAMLAFREHLPALKDKLLAELIQGKSYPQERLKDKLSGYQIDFQLNDRVFLILIRLEEHFTNFGPDSQLLFEYAVTNIACELLGPGFELWHGRDAYENLVFIVKSSEAGAVDPDKILKQLTHNTHQLHSSVNEYLNGGISVILSYPGEFPLDIRAMYEDSQSALRQQVGNDQGYFISLTDKQKSSPVQPLKDLYASPTLMHLLETGQWHGYKERLQQLREFSNNLPSYNEEYIEEIRTMILGSFHYIAHKNHSLLSDLVGRELLDKTLFRSVSQLVSWGEALVDTLQGKLERDTQNNRMGIVKEMQSCIASNLAEASQQFVADAVSLHPAYVSRLFKQVSGISISEYILNRKMEQAVASLRNSELKIYEISEQLGYANSQYFIKVFKEQFGMTPQDYRGKL</sequence>
<feature type="modified residue" description="4-aspartylphosphate" evidence="8">
    <location>
        <position position="62"/>
    </location>
</feature>
<dbReference type="RefSeq" id="WP_209877518.1">
    <property type="nucleotide sequence ID" value="NZ_JAGGLV010000020.1"/>
</dbReference>
<evidence type="ECO:0000256" key="8">
    <source>
        <dbReference type="PROSITE-ProRule" id="PRU00169"/>
    </source>
</evidence>
<evidence type="ECO:0000313" key="11">
    <source>
        <dbReference type="EMBL" id="MBP2114790.1"/>
    </source>
</evidence>
<keyword evidence="2" id="KW-0963">Cytoplasm</keyword>
<keyword evidence="3 8" id="KW-0597">Phosphoprotein</keyword>
<keyword evidence="7" id="KW-0804">Transcription</keyword>
<evidence type="ECO:0000259" key="10">
    <source>
        <dbReference type="PROSITE" id="PS50110"/>
    </source>
</evidence>
<dbReference type="PROSITE" id="PS50110">
    <property type="entry name" value="RESPONSE_REGULATORY"/>
    <property type="match status" value="1"/>
</dbReference>
<feature type="domain" description="Response regulatory" evidence="10">
    <location>
        <begin position="10"/>
        <end position="127"/>
    </location>
</feature>
<keyword evidence="5" id="KW-0805">Transcription regulation</keyword>
<dbReference type="Proteomes" id="UP000773462">
    <property type="component" value="Unassembled WGS sequence"/>
</dbReference>
<dbReference type="SUPFAM" id="SSF52172">
    <property type="entry name" value="CheY-like"/>
    <property type="match status" value="1"/>
</dbReference>
<evidence type="ECO:0000313" key="12">
    <source>
        <dbReference type="Proteomes" id="UP000773462"/>
    </source>
</evidence>